<keyword evidence="3" id="KW-1185">Reference proteome</keyword>
<dbReference type="EMBL" id="BMIO01000006">
    <property type="protein sequence ID" value="GGD46753.1"/>
    <property type="molecule type" value="Genomic_DNA"/>
</dbReference>
<evidence type="ECO:0000313" key="2">
    <source>
        <dbReference type="EMBL" id="GGD46753.1"/>
    </source>
</evidence>
<dbReference type="AlphaFoldDB" id="A0A916YIT1"/>
<evidence type="ECO:0000313" key="3">
    <source>
        <dbReference type="Proteomes" id="UP000598997"/>
    </source>
</evidence>
<organism evidence="2 3">
    <name type="scientific">Croceicoccus pelagius</name>
    <dbReference type="NCBI Taxonomy" id="1703341"/>
    <lineage>
        <taxon>Bacteria</taxon>
        <taxon>Pseudomonadati</taxon>
        <taxon>Pseudomonadota</taxon>
        <taxon>Alphaproteobacteria</taxon>
        <taxon>Sphingomonadales</taxon>
        <taxon>Erythrobacteraceae</taxon>
        <taxon>Croceicoccus</taxon>
    </lineage>
</organism>
<dbReference type="Proteomes" id="UP000598997">
    <property type="component" value="Unassembled WGS sequence"/>
</dbReference>
<protein>
    <submittedName>
        <fullName evidence="2">Uncharacterized protein</fullName>
    </submittedName>
</protein>
<sequence length="165" mass="18138">MTEDDFHVSRSRYLNSISKVEQQIVRIMRLADLKVEKLGLGLNLRSLKNAKPSCRLSKEHFAKLGGIAEELASILEERADIVHGQLRIVKIDGEAMALFSNPQSAKTDQSQLVRMISLDGFSQAAARANKLADQLKKLGLPTKPKAKAPQQSGAPTVIPIRVEAQ</sequence>
<feature type="region of interest" description="Disordered" evidence="1">
    <location>
        <begin position="140"/>
        <end position="165"/>
    </location>
</feature>
<accession>A0A916YIT1</accession>
<comment type="caution">
    <text evidence="2">The sequence shown here is derived from an EMBL/GenBank/DDBJ whole genome shotgun (WGS) entry which is preliminary data.</text>
</comment>
<reference evidence="2 3" key="1">
    <citation type="journal article" date="2014" name="Int. J. Syst. Evol. Microbiol.">
        <title>Complete genome sequence of Corynebacterium casei LMG S-19264T (=DSM 44701T), isolated from a smear-ripened cheese.</title>
        <authorList>
            <consortium name="US DOE Joint Genome Institute (JGI-PGF)"/>
            <person name="Walter F."/>
            <person name="Albersmeier A."/>
            <person name="Kalinowski J."/>
            <person name="Ruckert C."/>
        </authorList>
    </citation>
    <scope>NUCLEOTIDE SEQUENCE [LARGE SCALE GENOMIC DNA]</scope>
    <source>
        <strain evidence="2 3">CGMCC 1.15358</strain>
    </source>
</reference>
<name>A0A916YIT1_9SPHN</name>
<gene>
    <name evidence="2" type="ORF">GCM10010989_21310</name>
</gene>
<evidence type="ECO:0000256" key="1">
    <source>
        <dbReference type="SAM" id="MobiDB-lite"/>
    </source>
</evidence>
<dbReference type="RefSeq" id="WP_066761872.1">
    <property type="nucleotide sequence ID" value="NZ_BMIO01000006.1"/>
</dbReference>
<proteinExistence type="predicted"/>